<dbReference type="EnsemblMetazoa" id="CJA37256.1">
    <property type="protein sequence ID" value="CJA37256.1"/>
    <property type="gene ID" value="WBGene00213103"/>
</dbReference>
<evidence type="ECO:0000313" key="2">
    <source>
        <dbReference type="Proteomes" id="UP000005237"/>
    </source>
</evidence>
<accession>A0A8R1IUH4</accession>
<dbReference type="AlphaFoldDB" id="A0A8R1IUH4"/>
<dbReference type="Proteomes" id="UP000005237">
    <property type="component" value="Unassembled WGS sequence"/>
</dbReference>
<proteinExistence type="predicted"/>
<keyword evidence="2" id="KW-1185">Reference proteome</keyword>
<name>A0A8R1IUH4_CAEJA</name>
<protein>
    <submittedName>
        <fullName evidence="1">Uncharacterized protein</fullName>
    </submittedName>
</protein>
<sequence length="112" mass="12535">MQNYWYPLPQLSPSSNSQVFGCWFEKLVLGSRMELLDDITELIDSSRIAGYAAGWLGLYTALLLCGLPSIIVEEVGVKSIEYGLASDAVVCDEQLLPSQPRCDEIWEDTVRF</sequence>
<organism evidence="1 2">
    <name type="scientific">Caenorhabditis japonica</name>
    <dbReference type="NCBI Taxonomy" id="281687"/>
    <lineage>
        <taxon>Eukaryota</taxon>
        <taxon>Metazoa</taxon>
        <taxon>Ecdysozoa</taxon>
        <taxon>Nematoda</taxon>
        <taxon>Chromadorea</taxon>
        <taxon>Rhabditida</taxon>
        <taxon>Rhabditina</taxon>
        <taxon>Rhabditomorpha</taxon>
        <taxon>Rhabditoidea</taxon>
        <taxon>Rhabditidae</taxon>
        <taxon>Peloderinae</taxon>
        <taxon>Caenorhabditis</taxon>
    </lineage>
</organism>
<reference evidence="1" key="2">
    <citation type="submission" date="2022-06" db="UniProtKB">
        <authorList>
            <consortium name="EnsemblMetazoa"/>
        </authorList>
    </citation>
    <scope>IDENTIFICATION</scope>
    <source>
        <strain evidence="1">DF5081</strain>
    </source>
</reference>
<reference evidence="2" key="1">
    <citation type="submission" date="2010-08" db="EMBL/GenBank/DDBJ databases">
        <authorList>
            <consortium name="Caenorhabditis japonica Sequencing Consortium"/>
            <person name="Wilson R.K."/>
        </authorList>
    </citation>
    <scope>NUCLEOTIDE SEQUENCE [LARGE SCALE GENOMIC DNA]</scope>
    <source>
        <strain evidence="2">DF5081</strain>
    </source>
</reference>
<evidence type="ECO:0000313" key="1">
    <source>
        <dbReference type="EnsemblMetazoa" id="CJA37256.1"/>
    </source>
</evidence>